<dbReference type="Proteomes" id="UP000002429">
    <property type="component" value="Chromosome"/>
</dbReference>
<dbReference type="STRING" id="266264.Rmet_1665"/>
<evidence type="ECO:0000256" key="1">
    <source>
        <dbReference type="ARBA" id="ARBA00004571"/>
    </source>
</evidence>
<feature type="domain" description="PapC N-terminal" evidence="10">
    <location>
        <begin position="59"/>
        <end position="225"/>
    </location>
</feature>
<evidence type="ECO:0000256" key="7">
    <source>
        <dbReference type="ARBA" id="ARBA00023136"/>
    </source>
</evidence>
<comment type="subcellular location">
    <subcellularLocation>
        <location evidence="1">Cell outer membrane</location>
        <topology evidence="1">Multi-pass membrane protein</topology>
    </subcellularLocation>
</comment>
<keyword evidence="7" id="KW-0472">Membrane</keyword>
<dbReference type="InterPro" id="IPR042186">
    <property type="entry name" value="FimD_plug_dom"/>
</dbReference>
<dbReference type="Gene3D" id="2.60.40.3110">
    <property type="match status" value="1"/>
</dbReference>
<dbReference type="Gene3D" id="2.60.40.2610">
    <property type="entry name" value="Outer membrane usher protein FimD, plug domain"/>
    <property type="match status" value="1"/>
</dbReference>
<evidence type="ECO:0000259" key="9">
    <source>
        <dbReference type="Pfam" id="PF13953"/>
    </source>
</evidence>
<dbReference type="AlphaFoldDB" id="Q1LMT0"/>
<dbReference type="InterPro" id="IPR025949">
    <property type="entry name" value="PapC-like_C"/>
</dbReference>
<dbReference type="GO" id="GO:0009297">
    <property type="term" value="P:pilus assembly"/>
    <property type="evidence" value="ECO:0007669"/>
    <property type="project" value="InterPro"/>
</dbReference>
<keyword evidence="3" id="KW-0813">Transport</keyword>
<dbReference type="Gene3D" id="3.10.20.410">
    <property type="match status" value="1"/>
</dbReference>
<proteinExistence type="inferred from homology"/>
<dbReference type="KEGG" id="rme:Rmet_1665"/>
<comment type="similarity">
    <text evidence="2">Belongs to the fimbrial export usher family.</text>
</comment>
<evidence type="ECO:0000256" key="6">
    <source>
        <dbReference type="ARBA" id="ARBA00022729"/>
    </source>
</evidence>
<evidence type="ECO:0000256" key="3">
    <source>
        <dbReference type="ARBA" id="ARBA00022448"/>
    </source>
</evidence>
<evidence type="ECO:0000256" key="4">
    <source>
        <dbReference type="ARBA" id="ARBA00022452"/>
    </source>
</evidence>
<keyword evidence="12" id="KW-1185">Reference proteome</keyword>
<dbReference type="GO" id="GO:0009279">
    <property type="term" value="C:cell outer membrane"/>
    <property type="evidence" value="ECO:0007669"/>
    <property type="project" value="UniProtKB-SubCell"/>
</dbReference>
<dbReference type="Pfam" id="PF13954">
    <property type="entry name" value="PapC_N"/>
    <property type="match status" value="1"/>
</dbReference>
<dbReference type="InterPro" id="IPR043142">
    <property type="entry name" value="PapC-like_C_sf"/>
</dbReference>
<keyword evidence="5" id="KW-0812">Transmembrane</keyword>
<dbReference type="Pfam" id="PF13953">
    <property type="entry name" value="PapC_C"/>
    <property type="match status" value="1"/>
</dbReference>
<feature type="domain" description="PapC-like C-terminal" evidence="9">
    <location>
        <begin position="820"/>
        <end position="884"/>
    </location>
</feature>
<dbReference type="InterPro" id="IPR025885">
    <property type="entry name" value="PapC_N"/>
</dbReference>
<evidence type="ECO:0000256" key="2">
    <source>
        <dbReference type="ARBA" id="ARBA00008064"/>
    </source>
</evidence>
<reference evidence="12" key="1">
    <citation type="journal article" date="2010" name="PLoS ONE">
        <title>The complete genome sequence of Cupriavidus metallidurans strain CH34, a master survivalist in harsh and anthropogenic environments.</title>
        <authorList>
            <person name="Janssen P.J."/>
            <person name="Van Houdt R."/>
            <person name="Moors H."/>
            <person name="Monsieurs P."/>
            <person name="Morin N."/>
            <person name="Michaux A."/>
            <person name="Benotmane M.A."/>
            <person name="Leys N."/>
            <person name="Vallaeys T."/>
            <person name="Lapidus A."/>
            <person name="Monchy S."/>
            <person name="Medigue C."/>
            <person name="Taghavi S."/>
            <person name="McCorkle S."/>
            <person name="Dunn J."/>
            <person name="van der Lelie D."/>
            <person name="Mergeay M."/>
        </authorList>
    </citation>
    <scope>NUCLEOTIDE SEQUENCE [LARGE SCALE GENOMIC DNA]</scope>
    <source>
        <strain evidence="12">ATCC 43123 / DSM 2839 / NBRC 102507 / CH34</strain>
    </source>
</reference>
<evidence type="ECO:0000256" key="5">
    <source>
        <dbReference type="ARBA" id="ARBA00022692"/>
    </source>
</evidence>
<protein>
    <submittedName>
        <fullName evidence="11">Outer membrane usher protein( fimbrial usher protein)</fullName>
    </submittedName>
</protein>
<dbReference type="GO" id="GO:0015473">
    <property type="term" value="F:fimbrial usher porin activity"/>
    <property type="evidence" value="ECO:0007669"/>
    <property type="project" value="InterPro"/>
</dbReference>
<evidence type="ECO:0000256" key="8">
    <source>
        <dbReference type="ARBA" id="ARBA00023237"/>
    </source>
</evidence>
<dbReference type="InterPro" id="IPR037224">
    <property type="entry name" value="PapC_N_sf"/>
</dbReference>
<gene>
    <name evidence="11" type="primary">papC</name>
    <name evidence="11" type="ordered locus">Rmet_1665</name>
</gene>
<keyword evidence="8" id="KW-0998">Cell outer membrane</keyword>
<accession>Q1LMT0</accession>
<dbReference type="Pfam" id="PF00577">
    <property type="entry name" value="Usher"/>
    <property type="match status" value="1"/>
</dbReference>
<sequence length="929" mass="99055">MVNRGARGFRDSANWRHNKTVLLSAILSALGIAVPALQAVAAPVNSDKQVSGGAILAYNFDSKLLLGSSLGVANIERFNKASSVEPGVYPVDIYVNGVFAARKPIDFRVMEGDDVGPCLNDEFLTSSGILLDGGNATGSTSIRSLPPTREQAAPAPEALAPVPQAGKCVPLERRVPGASTSFDLPRLRLDISVPQAQMKQVPRGFVDSANLNAGQTMGYVNYDTNYYTSSAYGARTNSAYAGINAGLNVGLWRLHQQSTYTYTSGLGESRSNWNNIRTYAERPLVSLRSNLVVGQSFTGGNLLSAVGYTGVHIESDDRMLSDSMRGYAPVVNGVANTNARVVVSQNGQMIYQTTVAPGPFSIKDLNPTSYQGNLTVQVFEANGEVTTFAVPFSAVPNSLRPGLSHYSLTLGQVRQMADSHAKFVDVTYERGVTNLLTANGGARVSPDYQSVLGGVVFGTNLGAFGLNTAWSRARDPQGNQLNGWRSSVNYSHTIQQTMTTFTLAGYRYSTKGYRDFIDAINSRAAWQNGTNWTSGTYNQRDQFTVNANQNLNQFGSLSLSASTSSFYGSRSRDTQFQLSYNNHYRRISYNLSVIRQQTGILYGGNTPGLIGGAMPPGSPPRLTNAVMFTVSIPLDFGARSASVSGSVAHSTDQGVSYQTSVSGVADTAQTLSYGFAVSGQTQNESRSFSGNLQKNLSAVTVGANYSQGNNYWQAGANARGAAVVHGGGITLGRYLSDTFGVIEAKGAEGAAVRNAPGTFVDRFGFAIVPSLTPYRYNDVALDSKGINPNAELTGNQVRIAPYAGSSVLLKFTTLTGHAVLITATGADGEPLPFGATVLDSTGATIGVVGQGNQVYARVPDDRGTLTVKWGERKEDLCVISYDLKTADAKNVMQRFEGKCRSAHTEKTAVRVQEQMSMANTSAETGRNSE</sequence>
<dbReference type="FunFam" id="2.60.40.3110:FF:000001">
    <property type="entry name" value="Putative fimbrial outer membrane usher"/>
    <property type="match status" value="1"/>
</dbReference>
<dbReference type="PANTHER" id="PTHR30451:SF20">
    <property type="entry name" value="FIMBRIAE USHER"/>
    <property type="match status" value="1"/>
</dbReference>
<evidence type="ECO:0000313" key="11">
    <source>
        <dbReference type="EMBL" id="ABF08546.1"/>
    </source>
</evidence>
<dbReference type="PANTHER" id="PTHR30451">
    <property type="entry name" value="OUTER MEMBRANE USHER PROTEIN"/>
    <property type="match status" value="1"/>
</dbReference>
<dbReference type="eggNOG" id="COG3188">
    <property type="taxonomic scope" value="Bacteria"/>
</dbReference>
<dbReference type="SUPFAM" id="SSF141729">
    <property type="entry name" value="FimD N-terminal domain-like"/>
    <property type="match status" value="1"/>
</dbReference>
<evidence type="ECO:0000259" key="10">
    <source>
        <dbReference type="Pfam" id="PF13954"/>
    </source>
</evidence>
<dbReference type="EMBL" id="CP000352">
    <property type="protein sequence ID" value="ABF08546.1"/>
    <property type="molecule type" value="Genomic_DNA"/>
</dbReference>
<name>Q1LMT0_CUPMC</name>
<evidence type="ECO:0000313" key="12">
    <source>
        <dbReference type="Proteomes" id="UP000002429"/>
    </source>
</evidence>
<dbReference type="InterPro" id="IPR000015">
    <property type="entry name" value="Fimb_usher"/>
</dbReference>
<keyword evidence="4" id="KW-1134">Transmembrane beta strand</keyword>
<dbReference type="HOGENOM" id="CLU_009120_1_0_4"/>
<organism evidence="11 12">
    <name type="scientific">Cupriavidus metallidurans (strain ATCC 43123 / DSM 2839 / NBRC 102507 / CH34)</name>
    <name type="common">Ralstonia metallidurans</name>
    <dbReference type="NCBI Taxonomy" id="266264"/>
    <lineage>
        <taxon>Bacteria</taxon>
        <taxon>Pseudomonadati</taxon>
        <taxon>Pseudomonadota</taxon>
        <taxon>Betaproteobacteria</taxon>
        <taxon>Burkholderiales</taxon>
        <taxon>Burkholderiaceae</taxon>
        <taxon>Cupriavidus</taxon>
    </lineage>
</organism>
<dbReference type="Gene3D" id="2.60.40.2070">
    <property type="match status" value="1"/>
</dbReference>
<keyword evidence="6" id="KW-0732">Signal</keyword>